<evidence type="ECO:0000256" key="7">
    <source>
        <dbReference type="ARBA" id="ARBA00023288"/>
    </source>
</evidence>
<evidence type="ECO:0000313" key="10">
    <source>
        <dbReference type="EMBL" id="BAU28329.1"/>
    </source>
</evidence>
<dbReference type="Proteomes" id="UP000217696">
    <property type="component" value="Chromosome"/>
</dbReference>
<sequence length="390" mass="44165">MRHKHEKRWAVLFVWILVITGCWDRTEIEDIGIVTGIAIDQPEKMDKQGKDNKKIDLTHNIVIPQAAAGKSAGSKKAYANVTTKTESVFEGIRQVSTVTGNSPSYEYLKVLAISEDIARAHNLQELLNFFLRNTEARRTVKVVIVQGKAKDVLDKHPIIENNPAVNLSDIVENSKKVIQVTPEVTLGDVSKRLTSQRSLVIPRVMVVKDKAQMSGAAVIKGKNAKMIGTLTPEEVGGLSLLRGEVKNGIVKGKTAKGKFLVFEVDRIQHQIQSEVEKEQVHFTLRINVKGKLREDNVMAEDDFDEKVLQEAERVIQNQLEKLTQRTLRKTQKELKVDVIGFGKELSIENHQVWKKYEQNWDEAFSRMPVKVDIQTKIMEFGTKGRERIKQ</sequence>
<dbReference type="PANTHER" id="PTHR35789:SF1">
    <property type="entry name" value="SPORE GERMINATION PROTEIN B3"/>
    <property type="match status" value="1"/>
</dbReference>
<dbReference type="Gene3D" id="3.30.300.210">
    <property type="entry name" value="Nutrient germinant receptor protein C, domain 3"/>
    <property type="match status" value="1"/>
</dbReference>
<reference evidence="10 11" key="1">
    <citation type="submission" date="2015-12" db="EMBL/GenBank/DDBJ databases">
        <title>Genome sequence of Aneurinibacillus soli.</title>
        <authorList>
            <person name="Lee J.S."/>
            <person name="Lee K.C."/>
            <person name="Kim K.K."/>
            <person name="Lee B.W."/>
        </authorList>
    </citation>
    <scope>NUCLEOTIDE SEQUENCE [LARGE SCALE GENOMIC DNA]</scope>
    <source>
        <strain evidence="10 11">CB4</strain>
    </source>
</reference>
<keyword evidence="7" id="KW-0449">Lipoprotein</keyword>
<evidence type="ECO:0000256" key="4">
    <source>
        <dbReference type="ARBA" id="ARBA00022729"/>
    </source>
</evidence>
<evidence type="ECO:0000259" key="9">
    <source>
        <dbReference type="Pfam" id="PF25198"/>
    </source>
</evidence>
<evidence type="ECO:0000313" key="11">
    <source>
        <dbReference type="Proteomes" id="UP000217696"/>
    </source>
</evidence>
<dbReference type="AlphaFoldDB" id="A0A0U4WIB2"/>
<evidence type="ECO:0000256" key="6">
    <source>
        <dbReference type="ARBA" id="ARBA00023139"/>
    </source>
</evidence>
<keyword evidence="5" id="KW-0472">Membrane</keyword>
<dbReference type="Pfam" id="PF05504">
    <property type="entry name" value="Spore_GerAC"/>
    <property type="match status" value="1"/>
</dbReference>
<dbReference type="GO" id="GO:0016020">
    <property type="term" value="C:membrane"/>
    <property type="evidence" value="ECO:0007669"/>
    <property type="project" value="UniProtKB-SubCell"/>
</dbReference>
<dbReference type="PROSITE" id="PS51257">
    <property type="entry name" value="PROKAR_LIPOPROTEIN"/>
    <property type="match status" value="1"/>
</dbReference>
<comment type="subcellular location">
    <subcellularLocation>
        <location evidence="1">Membrane</location>
        <topology evidence="1">Lipid-anchor</topology>
    </subcellularLocation>
</comment>
<name>A0A0U4WIB2_9BACL</name>
<dbReference type="NCBIfam" id="TIGR02887">
    <property type="entry name" value="spore_ger_x_C"/>
    <property type="match status" value="1"/>
</dbReference>
<dbReference type="RefSeq" id="WP_096466094.1">
    <property type="nucleotide sequence ID" value="NZ_AP017312.1"/>
</dbReference>
<dbReference type="InterPro" id="IPR008844">
    <property type="entry name" value="Spore_GerAC-like"/>
</dbReference>
<evidence type="ECO:0000256" key="5">
    <source>
        <dbReference type="ARBA" id="ARBA00023136"/>
    </source>
</evidence>
<feature type="domain" description="Spore germination GerAC-like C-terminal" evidence="8">
    <location>
        <begin position="214"/>
        <end position="381"/>
    </location>
</feature>
<organism evidence="10 11">
    <name type="scientific">Aneurinibacillus soli</name>
    <dbReference type="NCBI Taxonomy" id="1500254"/>
    <lineage>
        <taxon>Bacteria</taxon>
        <taxon>Bacillati</taxon>
        <taxon>Bacillota</taxon>
        <taxon>Bacilli</taxon>
        <taxon>Bacillales</taxon>
        <taxon>Paenibacillaceae</taxon>
        <taxon>Aneurinibacillus group</taxon>
        <taxon>Aneurinibacillus</taxon>
    </lineage>
</organism>
<keyword evidence="6" id="KW-0564">Palmitate</keyword>
<dbReference type="InterPro" id="IPR057336">
    <property type="entry name" value="GerAC_N"/>
</dbReference>
<protein>
    <submittedName>
        <fullName evidence="10">Spore germination protein A3</fullName>
    </submittedName>
</protein>
<feature type="domain" description="Spore germination protein N-terminal" evidence="9">
    <location>
        <begin position="24"/>
        <end position="204"/>
    </location>
</feature>
<dbReference type="Gene3D" id="6.20.190.10">
    <property type="entry name" value="Nutrient germinant receptor protein C, domain 1"/>
    <property type="match status" value="1"/>
</dbReference>
<evidence type="ECO:0000259" key="8">
    <source>
        <dbReference type="Pfam" id="PF05504"/>
    </source>
</evidence>
<keyword evidence="11" id="KW-1185">Reference proteome</keyword>
<evidence type="ECO:0000256" key="2">
    <source>
        <dbReference type="ARBA" id="ARBA00007886"/>
    </source>
</evidence>
<gene>
    <name evidence="10" type="primary">gerAC_1</name>
    <name evidence="10" type="ORF">CB4_02503</name>
</gene>
<dbReference type="InterPro" id="IPR038501">
    <property type="entry name" value="Spore_GerAC_C_sf"/>
</dbReference>
<keyword evidence="3" id="KW-0309">Germination</keyword>
<proteinExistence type="inferred from homology"/>
<dbReference type="KEGG" id="asoc:CB4_02503"/>
<dbReference type="GO" id="GO:0009847">
    <property type="term" value="P:spore germination"/>
    <property type="evidence" value="ECO:0007669"/>
    <property type="project" value="InterPro"/>
</dbReference>
<dbReference type="InterPro" id="IPR046953">
    <property type="entry name" value="Spore_GerAC-like_C"/>
</dbReference>
<evidence type="ECO:0000256" key="3">
    <source>
        <dbReference type="ARBA" id="ARBA00022544"/>
    </source>
</evidence>
<dbReference type="PANTHER" id="PTHR35789">
    <property type="entry name" value="SPORE GERMINATION PROTEIN B3"/>
    <property type="match status" value="1"/>
</dbReference>
<dbReference type="EMBL" id="AP017312">
    <property type="protein sequence ID" value="BAU28329.1"/>
    <property type="molecule type" value="Genomic_DNA"/>
</dbReference>
<dbReference type="OrthoDB" id="2569624at2"/>
<accession>A0A0U4WIB2</accession>
<evidence type="ECO:0000256" key="1">
    <source>
        <dbReference type="ARBA" id="ARBA00004635"/>
    </source>
</evidence>
<dbReference type="Pfam" id="PF25198">
    <property type="entry name" value="Spore_GerAC_N"/>
    <property type="match status" value="1"/>
</dbReference>
<keyword evidence="4" id="KW-0732">Signal</keyword>
<comment type="similarity">
    <text evidence="2">Belongs to the GerABKC lipoprotein family.</text>
</comment>